<accession>A0AAN6XAW0</accession>
<reference evidence="2" key="2">
    <citation type="submission" date="2023-05" db="EMBL/GenBank/DDBJ databases">
        <authorList>
            <consortium name="Lawrence Berkeley National Laboratory"/>
            <person name="Steindorff A."/>
            <person name="Hensen N."/>
            <person name="Bonometti L."/>
            <person name="Westerberg I."/>
            <person name="Brannstrom I.O."/>
            <person name="Guillou S."/>
            <person name="Cros-Aarteil S."/>
            <person name="Calhoun S."/>
            <person name="Haridas S."/>
            <person name="Kuo A."/>
            <person name="Mondo S."/>
            <person name="Pangilinan J."/>
            <person name="Riley R."/>
            <person name="Labutti K."/>
            <person name="Andreopoulos B."/>
            <person name="Lipzen A."/>
            <person name="Chen C."/>
            <person name="Yanf M."/>
            <person name="Daum C."/>
            <person name="Ng V."/>
            <person name="Clum A."/>
            <person name="Ohm R."/>
            <person name="Martin F."/>
            <person name="Silar P."/>
            <person name="Natvig D."/>
            <person name="Lalanne C."/>
            <person name="Gautier V."/>
            <person name="Ament-Velasquez S.L."/>
            <person name="Kruys A."/>
            <person name="Hutchinson M.I."/>
            <person name="Powell A.J."/>
            <person name="Barry K."/>
            <person name="Miller A.N."/>
            <person name="Grigoriev I.V."/>
            <person name="Debuchy R."/>
            <person name="Gladieux P."/>
            <person name="Thoren M.H."/>
            <person name="Johannesson H."/>
        </authorList>
    </citation>
    <scope>NUCLEOTIDE SEQUENCE</scope>
    <source>
        <strain evidence="2">CBS 315.58</strain>
    </source>
</reference>
<dbReference type="Proteomes" id="UP001303160">
    <property type="component" value="Unassembled WGS sequence"/>
</dbReference>
<organism evidence="2 3">
    <name type="scientific">Triangularia verruculosa</name>
    <dbReference type="NCBI Taxonomy" id="2587418"/>
    <lineage>
        <taxon>Eukaryota</taxon>
        <taxon>Fungi</taxon>
        <taxon>Dikarya</taxon>
        <taxon>Ascomycota</taxon>
        <taxon>Pezizomycotina</taxon>
        <taxon>Sordariomycetes</taxon>
        <taxon>Sordariomycetidae</taxon>
        <taxon>Sordariales</taxon>
        <taxon>Podosporaceae</taxon>
        <taxon>Triangularia</taxon>
    </lineage>
</organism>
<evidence type="ECO:0000256" key="1">
    <source>
        <dbReference type="SAM" id="SignalP"/>
    </source>
</evidence>
<evidence type="ECO:0000313" key="3">
    <source>
        <dbReference type="Proteomes" id="UP001303160"/>
    </source>
</evidence>
<gene>
    <name evidence="2" type="ORF">QBC40DRAFT_287652</name>
</gene>
<evidence type="ECO:0000313" key="2">
    <source>
        <dbReference type="EMBL" id="KAK4196201.1"/>
    </source>
</evidence>
<dbReference type="AlphaFoldDB" id="A0AAN6XAW0"/>
<proteinExistence type="predicted"/>
<protein>
    <submittedName>
        <fullName evidence="2">Uncharacterized protein</fullName>
    </submittedName>
</protein>
<feature type="signal peptide" evidence="1">
    <location>
        <begin position="1"/>
        <end position="27"/>
    </location>
</feature>
<keyword evidence="3" id="KW-1185">Reference proteome</keyword>
<name>A0AAN6XAW0_9PEZI</name>
<reference evidence="2" key="1">
    <citation type="journal article" date="2023" name="Mol. Phylogenet. Evol.">
        <title>Genome-scale phylogeny and comparative genomics of the fungal order Sordariales.</title>
        <authorList>
            <person name="Hensen N."/>
            <person name="Bonometti L."/>
            <person name="Westerberg I."/>
            <person name="Brannstrom I.O."/>
            <person name="Guillou S."/>
            <person name="Cros-Aarteil S."/>
            <person name="Calhoun S."/>
            <person name="Haridas S."/>
            <person name="Kuo A."/>
            <person name="Mondo S."/>
            <person name="Pangilinan J."/>
            <person name="Riley R."/>
            <person name="LaButti K."/>
            <person name="Andreopoulos B."/>
            <person name="Lipzen A."/>
            <person name="Chen C."/>
            <person name="Yan M."/>
            <person name="Daum C."/>
            <person name="Ng V."/>
            <person name="Clum A."/>
            <person name="Steindorff A."/>
            <person name="Ohm R.A."/>
            <person name="Martin F."/>
            <person name="Silar P."/>
            <person name="Natvig D.O."/>
            <person name="Lalanne C."/>
            <person name="Gautier V."/>
            <person name="Ament-Velasquez S.L."/>
            <person name="Kruys A."/>
            <person name="Hutchinson M.I."/>
            <person name="Powell A.J."/>
            <person name="Barry K."/>
            <person name="Miller A.N."/>
            <person name="Grigoriev I.V."/>
            <person name="Debuchy R."/>
            <person name="Gladieux P."/>
            <person name="Hiltunen Thoren M."/>
            <person name="Johannesson H."/>
        </authorList>
    </citation>
    <scope>NUCLEOTIDE SEQUENCE</scope>
    <source>
        <strain evidence="2">CBS 315.58</strain>
    </source>
</reference>
<comment type="caution">
    <text evidence="2">The sequence shown here is derived from an EMBL/GenBank/DDBJ whole genome shotgun (WGS) entry which is preliminary data.</text>
</comment>
<feature type="chain" id="PRO_5043012112" evidence="1">
    <location>
        <begin position="28"/>
        <end position="127"/>
    </location>
</feature>
<dbReference type="EMBL" id="MU863990">
    <property type="protein sequence ID" value="KAK4196201.1"/>
    <property type="molecule type" value="Genomic_DNA"/>
</dbReference>
<sequence>MISPAILFASTHPFYLIILFLPPLVAPRKLGDQFSHCMDELRTVSTIVLVQNRIQNIYPRGIQQIPVVKIRLRISRRIVPQIPLGITPLAELIPRLPPHSQFILIMPIKPRRIKLSHGKEPTAISSA</sequence>
<keyword evidence="1" id="KW-0732">Signal</keyword>